<feature type="transmembrane region" description="Helical" evidence="1">
    <location>
        <begin position="32"/>
        <end position="55"/>
    </location>
</feature>
<feature type="transmembrane region" description="Helical" evidence="1">
    <location>
        <begin position="178"/>
        <end position="198"/>
    </location>
</feature>
<evidence type="ECO:0000313" key="2">
    <source>
        <dbReference type="EMBL" id="SUZ58472.1"/>
    </source>
</evidence>
<accession>A0A381NV49</accession>
<proteinExistence type="predicted"/>
<gene>
    <name evidence="2" type="ORF">METZ01_LOCUS11326</name>
</gene>
<keyword evidence="1" id="KW-0472">Membrane</keyword>
<name>A0A381NV49_9ZZZZ</name>
<evidence type="ECO:0000256" key="1">
    <source>
        <dbReference type="SAM" id="Phobius"/>
    </source>
</evidence>
<dbReference type="AlphaFoldDB" id="A0A381NV49"/>
<keyword evidence="1" id="KW-0812">Transmembrane</keyword>
<feature type="transmembrane region" description="Helical" evidence="1">
    <location>
        <begin position="112"/>
        <end position="131"/>
    </location>
</feature>
<reference evidence="2" key="1">
    <citation type="submission" date="2018-05" db="EMBL/GenBank/DDBJ databases">
        <authorList>
            <person name="Lanie J.A."/>
            <person name="Ng W.-L."/>
            <person name="Kazmierczak K.M."/>
            <person name="Andrzejewski T.M."/>
            <person name="Davidsen T.M."/>
            <person name="Wayne K.J."/>
            <person name="Tettelin H."/>
            <person name="Glass J.I."/>
            <person name="Rusch D."/>
            <person name="Podicherti R."/>
            <person name="Tsui H.-C.T."/>
            <person name="Winkler M.E."/>
        </authorList>
    </citation>
    <scope>NUCLEOTIDE SEQUENCE</scope>
</reference>
<feature type="transmembrane region" description="Helical" evidence="1">
    <location>
        <begin position="204"/>
        <end position="225"/>
    </location>
</feature>
<dbReference type="EMBL" id="UINC01000621">
    <property type="protein sequence ID" value="SUZ58472.1"/>
    <property type="molecule type" value="Genomic_DNA"/>
</dbReference>
<protein>
    <recommendedName>
        <fullName evidence="3">Succinate dehydrogenase</fullName>
    </recommendedName>
</protein>
<feature type="transmembrane region" description="Helical" evidence="1">
    <location>
        <begin position="267"/>
        <end position="291"/>
    </location>
</feature>
<organism evidence="2">
    <name type="scientific">marine metagenome</name>
    <dbReference type="NCBI Taxonomy" id="408172"/>
    <lineage>
        <taxon>unclassified sequences</taxon>
        <taxon>metagenomes</taxon>
        <taxon>ecological metagenomes</taxon>
    </lineage>
</organism>
<evidence type="ECO:0008006" key="3">
    <source>
        <dbReference type="Google" id="ProtNLM"/>
    </source>
</evidence>
<keyword evidence="1" id="KW-1133">Transmembrane helix</keyword>
<sequence>MQQKYRDISLLRLIYLMNKNSILTNKLRDDRWWISPLLVLLGLLSFIIYSTWAAWQGEYFWWSAGKEGFGGYLSPFYSPTVFIDSTKLGIPPIDHALLGLWPKWLSWLPGQSPAWLILIFPLSFRFTCYYYRKAYYRAFAWSPPACSIQPVKGIPSKITGKQYKGETGLLIFQNIHRYAMYFAIIFIFILSYDAYISFFNNGNFGVGVGSIILLINPILLGCYVFGCHSLRHLVGGNFDCYSCSLYRNQVSHNSWKIVTILNRRHELFAWLSLIWVGLADVYVRLVSMGIINDLNTWEL</sequence>